<feature type="region of interest" description="Disordered" evidence="2">
    <location>
        <begin position="758"/>
        <end position="777"/>
    </location>
</feature>
<dbReference type="GO" id="GO:0008270">
    <property type="term" value="F:zinc ion binding"/>
    <property type="evidence" value="ECO:0007669"/>
    <property type="project" value="InterPro"/>
</dbReference>
<evidence type="ECO:0000313" key="5">
    <source>
        <dbReference type="Proteomes" id="UP000566819"/>
    </source>
</evidence>
<dbReference type="EMBL" id="JAAMPI010000021">
    <property type="protein sequence ID" value="KAF4637498.1"/>
    <property type="molecule type" value="Genomic_DNA"/>
</dbReference>
<feature type="compositionally biased region" description="Basic residues" evidence="2">
    <location>
        <begin position="432"/>
        <end position="441"/>
    </location>
</feature>
<feature type="compositionally biased region" description="Basic and acidic residues" evidence="2">
    <location>
        <begin position="758"/>
        <end position="767"/>
    </location>
</feature>
<feature type="compositionally biased region" description="Acidic residues" evidence="2">
    <location>
        <begin position="224"/>
        <end position="237"/>
    </location>
</feature>
<dbReference type="OrthoDB" id="5303703at2759"/>
<dbReference type="AlphaFoldDB" id="A0A8H4W7T1"/>
<organism evidence="4 5">
    <name type="scientific">Cudoniella acicularis</name>
    <dbReference type="NCBI Taxonomy" id="354080"/>
    <lineage>
        <taxon>Eukaryota</taxon>
        <taxon>Fungi</taxon>
        <taxon>Dikarya</taxon>
        <taxon>Ascomycota</taxon>
        <taxon>Pezizomycotina</taxon>
        <taxon>Leotiomycetes</taxon>
        <taxon>Helotiales</taxon>
        <taxon>Tricladiaceae</taxon>
        <taxon>Cudoniella</taxon>
    </lineage>
</organism>
<comment type="caution">
    <text evidence="4">The sequence shown here is derived from an EMBL/GenBank/DDBJ whole genome shotgun (WGS) entry which is preliminary data.</text>
</comment>
<feature type="region of interest" description="Disordered" evidence="2">
    <location>
        <begin position="214"/>
        <end position="260"/>
    </location>
</feature>
<proteinExistence type="predicted"/>
<dbReference type="GO" id="GO:0000981">
    <property type="term" value="F:DNA-binding transcription factor activity, RNA polymerase II-specific"/>
    <property type="evidence" value="ECO:0007669"/>
    <property type="project" value="InterPro"/>
</dbReference>
<evidence type="ECO:0000256" key="2">
    <source>
        <dbReference type="SAM" id="MobiDB-lite"/>
    </source>
</evidence>
<dbReference type="SUPFAM" id="SSF57701">
    <property type="entry name" value="Zn2/Cys6 DNA-binding domain"/>
    <property type="match status" value="1"/>
</dbReference>
<accession>A0A8H4W7T1</accession>
<evidence type="ECO:0000256" key="1">
    <source>
        <dbReference type="ARBA" id="ARBA00023242"/>
    </source>
</evidence>
<sequence>MRLPRPTKAFLFDFASSTTTQNFHNHLAQLHYCDLRNSLVYCKLLSSLSEGQFMNKFLILALLIFNVVHDMDSPASQHSHSQSEDSEESEIELNYGQPAIAAPEDAYFKSLQRPRIPQSIRAIGIILNSRRRTTTKDSIRGAATAWIDLDDSGTYDPKATRVTPPRRVKRARVTRNANDGAPKVRKPYRRVGYIQVLTFKFTQQKSLDYLRSITPATDSSNNSTEDEEFSDSFDPDDNDRGVGRKRRKSKPLKRLGVTTEREDGLTLEDLTNGHPQRRGCKSCFQMGDDECSLIEFGYEYPCTACGDMGIDCEYIAPPELKKSCEGCKRKRITCSFRDDGGKGVDICEACEEEEEPCCAGPLMKSSYARRFGESSPEPTMAAPASRMYVACNECRNSASRCSLKRDENGPCTRCRKQSRDCTFVLAPARGAPKSKKSKVPNRKTDFERKDRSGRKSTPPIQHRHRDQYTPNKMTRTLLTEAAGKYSKKNEKILRKGKRHLKKYGRHPSPKLISKTSGNQHMFIKTAFAHPIVFNYHPHPDGKSPCSWCASPFFGLWGHGEREIEVIQWGGATGNEEVEGGHAMEGKENSKMCITCTFARLRVTLCTGHQIRHIKDLDQRSFNLEALAESFSALTGNGDMKNGQLAVSTRWCSICVSLAQFECCAPQAFDGNGEPIVEGKPHTGCGLSLCLTCKELLGRLEGSRGARTQIMDELVKWRKSELWRFNKHRNTENWDWVRADAEFLTSSGELMVRMKQIEEKAEEKKDNSGDDEGEDIPEMFKKETLAMKGKGKKKRQGKEQGNGRFWSFWWPAPTQWTPKQLQTPSILIIWCQERQAKFNSKLWIQNFTEA</sequence>
<keyword evidence="1" id="KW-0539">Nucleus</keyword>
<evidence type="ECO:0000313" key="4">
    <source>
        <dbReference type="EMBL" id="KAF4637498.1"/>
    </source>
</evidence>
<keyword evidence="5" id="KW-1185">Reference proteome</keyword>
<name>A0A8H4W7T1_9HELO</name>
<feature type="compositionally biased region" description="Basic residues" evidence="2">
    <location>
        <begin position="243"/>
        <end position="253"/>
    </location>
</feature>
<evidence type="ECO:0000259" key="3">
    <source>
        <dbReference type="PROSITE" id="PS50048"/>
    </source>
</evidence>
<dbReference type="InterPro" id="IPR036864">
    <property type="entry name" value="Zn2-C6_fun-type_DNA-bd_sf"/>
</dbReference>
<protein>
    <recommendedName>
        <fullName evidence="3">Zn(2)-C6 fungal-type domain-containing protein</fullName>
    </recommendedName>
</protein>
<dbReference type="Proteomes" id="UP000566819">
    <property type="component" value="Unassembled WGS sequence"/>
</dbReference>
<feature type="domain" description="Zn(2)-C6 fungal-type" evidence="3">
    <location>
        <begin position="390"/>
        <end position="423"/>
    </location>
</feature>
<dbReference type="PROSITE" id="PS50048">
    <property type="entry name" value="ZN2_CY6_FUNGAL_2"/>
    <property type="match status" value="1"/>
</dbReference>
<dbReference type="Gene3D" id="4.10.240.10">
    <property type="entry name" value="Zn(2)-C6 fungal-type DNA-binding domain"/>
    <property type="match status" value="1"/>
</dbReference>
<gene>
    <name evidence="4" type="ORF">G7Y89_g584</name>
</gene>
<dbReference type="InterPro" id="IPR001138">
    <property type="entry name" value="Zn2Cys6_DnaBD"/>
</dbReference>
<feature type="region of interest" description="Disordered" evidence="2">
    <location>
        <begin position="425"/>
        <end position="474"/>
    </location>
</feature>
<dbReference type="SMART" id="SM00066">
    <property type="entry name" value="GAL4"/>
    <property type="match status" value="1"/>
</dbReference>
<reference evidence="4 5" key="1">
    <citation type="submission" date="2020-03" db="EMBL/GenBank/DDBJ databases">
        <title>Draft Genome Sequence of Cudoniella acicularis.</title>
        <authorList>
            <person name="Buettner E."/>
            <person name="Kellner H."/>
        </authorList>
    </citation>
    <scope>NUCLEOTIDE SEQUENCE [LARGE SCALE GENOMIC DNA]</scope>
    <source>
        <strain evidence="4 5">DSM 108380</strain>
    </source>
</reference>
<dbReference type="CDD" id="cd00067">
    <property type="entry name" value="GAL4"/>
    <property type="match status" value="1"/>
</dbReference>